<dbReference type="GO" id="GO:0005524">
    <property type="term" value="F:ATP binding"/>
    <property type="evidence" value="ECO:0007669"/>
    <property type="project" value="UniProtKB-UniRule"/>
</dbReference>
<feature type="binding site" evidence="2">
    <location>
        <position position="68"/>
    </location>
    <ligand>
        <name>ATP</name>
        <dbReference type="ChEBI" id="CHEBI:30616"/>
    </ligand>
</feature>
<dbReference type="InterPro" id="IPR047173">
    <property type="entry name" value="STRAD_A/B-like"/>
</dbReference>
<dbReference type="GO" id="GO:0043539">
    <property type="term" value="F:protein serine/threonine kinase activator activity"/>
    <property type="evidence" value="ECO:0007669"/>
    <property type="project" value="InterPro"/>
</dbReference>
<name>A0A0R3PH47_ANGCS</name>
<dbReference type="InterPro" id="IPR017441">
    <property type="entry name" value="Protein_kinase_ATP_BS"/>
</dbReference>
<reference evidence="4" key="1">
    <citation type="submission" date="2017-02" db="UniProtKB">
        <authorList>
            <consortium name="WormBaseParasite"/>
        </authorList>
    </citation>
    <scope>IDENTIFICATION</scope>
</reference>
<keyword evidence="2" id="KW-0547">Nucleotide-binding</keyword>
<dbReference type="AlphaFoldDB" id="A0A0R3PH47"/>
<evidence type="ECO:0000256" key="2">
    <source>
        <dbReference type="PROSITE-ProRule" id="PRU10141"/>
    </source>
</evidence>
<proteinExistence type="inferred from homology"/>
<feature type="compositionally biased region" description="Polar residues" evidence="3">
    <location>
        <begin position="1"/>
        <end position="11"/>
    </location>
</feature>
<comment type="similarity">
    <text evidence="1">Belongs to the protein kinase superfamily. STE Ser/Thr protein kinase family. STE20 subfamily.</text>
</comment>
<dbReference type="PANTHER" id="PTHR48014">
    <property type="entry name" value="SERINE/THREONINE-PROTEIN KINASE FRAY2"/>
    <property type="match status" value="1"/>
</dbReference>
<dbReference type="Gene3D" id="3.30.200.20">
    <property type="entry name" value="Phosphorylase Kinase, domain 1"/>
    <property type="match status" value="1"/>
</dbReference>
<sequence>LVNLNQATSTEAGVFSTDQQQPGSGGQPTPVWPNRKEHYVLEDAIGVGATATVYKAICTPRNERCAIKCINLEKCQTSVDELSHEIQVGIVIVVYL</sequence>
<evidence type="ECO:0000313" key="4">
    <source>
        <dbReference type="WBParaSite" id="ACOC_0000367001-mRNA-1"/>
    </source>
</evidence>
<evidence type="ECO:0000256" key="3">
    <source>
        <dbReference type="SAM" id="MobiDB-lite"/>
    </source>
</evidence>
<feature type="region of interest" description="Disordered" evidence="3">
    <location>
        <begin position="1"/>
        <end position="33"/>
    </location>
</feature>
<protein>
    <submittedName>
        <fullName evidence="4">Protein kinase domain-containing protein</fullName>
    </submittedName>
</protein>
<dbReference type="GO" id="GO:1902554">
    <property type="term" value="C:serine/threonine protein kinase complex"/>
    <property type="evidence" value="ECO:0007669"/>
    <property type="project" value="TreeGrafter"/>
</dbReference>
<keyword evidence="2" id="KW-0067">ATP-binding</keyword>
<dbReference type="PANTHER" id="PTHR48014:SF21">
    <property type="entry name" value="SERINE_THREONINE-PROTEIN KINASE FRAY2"/>
    <property type="match status" value="1"/>
</dbReference>
<dbReference type="WBParaSite" id="ACOC_0000367001-mRNA-1">
    <property type="protein sequence ID" value="ACOC_0000367001-mRNA-1"/>
    <property type="gene ID" value="ACOC_0000367001"/>
</dbReference>
<dbReference type="InterPro" id="IPR011009">
    <property type="entry name" value="Kinase-like_dom_sf"/>
</dbReference>
<accession>A0A0R3PH47</accession>
<organism evidence="4">
    <name type="scientific">Angiostrongylus costaricensis</name>
    <name type="common">Nematode worm</name>
    <dbReference type="NCBI Taxonomy" id="334426"/>
    <lineage>
        <taxon>Eukaryota</taxon>
        <taxon>Metazoa</taxon>
        <taxon>Ecdysozoa</taxon>
        <taxon>Nematoda</taxon>
        <taxon>Chromadorea</taxon>
        <taxon>Rhabditida</taxon>
        <taxon>Rhabditina</taxon>
        <taxon>Rhabditomorpha</taxon>
        <taxon>Strongyloidea</taxon>
        <taxon>Metastrongylidae</taxon>
        <taxon>Angiostrongylus</taxon>
    </lineage>
</organism>
<evidence type="ECO:0000256" key="1">
    <source>
        <dbReference type="ARBA" id="ARBA00008874"/>
    </source>
</evidence>
<dbReference type="GO" id="GO:0006611">
    <property type="term" value="P:protein export from nucleus"/>
    <property type="evidence" value="ECO:0007669"/>
    <property type="project" value="TreeGrafter"/>
</dbReference>
<dbReference type="PROSITE" id="PS00107">
    <property type="entry name" value="PROTEIN_KINASE_ATP"/>
    <property type="match status" value="1"/>
</dbReference>
<dbReference type="SUPFAM" id="SSF56112">
    <property type="entry name" value="Protein kinase-like (PK-like)"/>
    <property type="match status" value="1"/>
</dbReference>